<dbReference type="Proteomes" id="UP000515208">
    <property type="component" value="Unplaced"/>
</dbReference>
<dbReference type="OrthoDB" id="9704865at2759"/>
<dbReference type="GO" id="GO:0005179">
    <property type="term" value="F:hormone activity"/>
    <property type="evidence" value="ECO:0007669"/>
    <property type="project" value="UniProtKB-KW"/>
</dbReference>
<keyword evidence="4 6" id="KW-0372">Hormone</keyword>
<name>A0A6P3HZB0_BISBB</name>
<dbReference type="PROSITE" id="PS00338">
    <property type="entry name" value="SOMATOTROPIN_2"/>
    <property type="match status" value="1"/>
</dbReference>
<evidence type="ECO:0000256" key="5">
    <source>
        <dbReference type="ARBA" id="ARBA00023157"/>
    </source>
</evidence>
<protein>
    <submittedName>
        <fullName evidence="8">Chorionic somatomammotropin hormone 1 isoform X1</fullName>
    </submittedName>
</protein>
<dbReference type="Gene3D" id="1.20.1250.10">
    <property type="match status" value="1"/>
</dbReference>
<comment type="subcellular location">
    <subcellularLocation>
        <location evidence="1 6">Secreted</location>
    </subcellularLocation>
</comment>
<dbReference type="CDD" id="cd10288">
    <property type="entry name" value="prolactin_like"/>
    <property type="match status" value="1"/>
</dbReference>
<dbReference type="PANTHER" id="PTHR11417">
    <property type="entry name" value="SOMATOTROPIN,PROLACTIN"/>
    <property type="match status" value="1"/>
</dbReference>
<dbReference type="PANTHER" id="PTHR11417:SF5">
    <property type="entry name" value="PROLACTIN"/>
    <property type="match status" value="1"/>
</dbReference>
<evidence type="ECO:0000256" key="4">
    <source>
        <dbReference type="ARBA" id="ARBA00022702"/>
    </source>
</evidence>
<dbReference type="InterPro" id="IPR001400">
    <property type="entry name" value="Somatotropin/Prolactin"/>
</dbReference>
<proteinExistence type="inferred from homology"/>
<evidence type="ECO:0000256" key="1">
    <source>
        <dbReference type="ARBA" id="ARBA00004613"/>
    </source>
</evidence>
<dbReference type="GO" id="GO:0046427">
    <property type="term" value="P:positive regulation of receptor signaling pathway via JAK-STAT"/>
    <property type="evidence" value="ECO:0007669"/>
    <property type="project" value="TreeGrafter"/>
</dbReference>
<dbReference type="GO" id="GO:0005615">
    <property type="term" value="C:extracellular space"/>
    <property type="evidence" value="ECO:0007669"/>
    <property type="project" value="TreeGrafter"/>
</dbReference>
<organism evidence="7 8">
    <name type="scientific">Bison bison bison</name>
    <name type="common">North American plains bison</name>
    <dbReference type="NCBI Taxonomy" id="43346"/>
    <lineage>
        <taxon>Eukaryota</taxon>
        <taxon>Metazoa</taxon>
        <taxon>Chordata</taxon>
        <taxon>Craniata</taxon>
        <taxon>Vertebrata</taxon>
        <taxon>Euteleostomi</taxon>
        <taxon>Mammalia</taxon>
        <taxon>Eutheria</taxon>
        <taxon>Laurasiatheria</taxon>
        <taxon>Artiodactyla</taxon>
        <taxon>Ruminantia</taxon>
        <taxon>Pecora</taxon>
        <taxon>Bovidae</taxon>
        <taxon>Bovinae</taxon>
        <taxon>Bison</taxon>
    </lineage>
</organism>
<dbReference type="GO" id="GO:0007565">
    <property type="term" value="P:female pregnancy"/>
    <property type="evidence" value="ECO:0007669"/>
    <property type="project" value="TreeGrafter"/>
</dbReference>
<dbReference type="PROSITE" id="PS00266">
    <property type="entry name" value="SOMATOTROPIN_1"/>
    <property type="match status" value="1"/>
</dbReference>
<dbReference type="GO" id="GO:1903489">
    <property type="term" value="P:positive regulation of lactation"/>
    <property type="evidence" value="ECO:0007669"/>
    <property type="project" value="TreeGrafter"/>
</dbReference>
<reference evidence="8" key="1">
    <citation type="submission" date="2025-08" db="UniProtKB">
        <authorList>
            <consortium name="RefSeq"/>
        </authorList>
    </citation>
    <scope>IDENTIFICATION</scope>
    <source>
        <tissue evidence="8">Blood</tissue>
    </source>
</reference>
<gene>
    <name evidence="8" type="primary">LOC104992620</name>
</gene>
<comment type="similarity">
    <text evidence="2 6">Belongs to the somatotropin/prolactin family.</text>
</comment>
<evidence type="ECO:0000313" key="7">
    <source>
        <dbReference type="Proteomes" id="UP000515208"/>
    </source>
</evidence>
<accession>A0A6P3HZB0</accession>
<dbReference type="GO" id="GO:0008284">
    <property type="term" value="P:positive regulation of cell population proliferation"/>
    <property type="evidence" value="ECO:0007669"/>
    <property type="project" value="TreeGrafter"/>
</dbReference>
<dbReference type="InterPro" id="IPR018116">
    <property type="entry name" value="Somatotropin_CS"/>
</dbReference>
<dbReference type="Pfam" id="PF00103">
    <property type="entry name" value="Hormone_1"/>
    <property type="match status" value="1"/>
</dbReference>
<dbReference type="InterPro" id="IPR009079">
    <property type="entry name" value="4_helix_cytokine-like_core"/>
</dbReference>
<evidence type="ECO:0000256" key="2">
    <source>
        <dbReference type="ARBA" id="ARBA00008474"/>
    </source>
</evidence>
<dbReference type="GO" id="GO:0005148">
    <property type="term" value="F:prolactin receptor binding"/>
    <property type="evidence" value="ECO:0007669"/>
    <property type="project" value="TreeGrafter"/>
</dbReference>
<evidence type="ECO:0000313" key="8">
    <source>
        <dbReference type="RefSeq" id="XP_010843870.1"/>
    </source>
</evidence>
<evidence type="ECO:0000256" key="6">
    <source>
        <dbReference type="RuleBase" id="RU003618"/>
    </source>
</evidence>
<keyword evidence="5" id="KW-1015">Disulfide bond</keyword>
<dbReference type="GO" id="GO:0009891">
    <property type="term" value="P:positive regulation of biosynthetic process"/>
    <property type="evidence" value="ECO:0007669"/>
    <property type="project" value="UniProtKB-ARBA"/>
</dbReference>
<dbReference type="GO" id="GO:0031667">
    <property type="term" value="P:response to nutrient levels"/>
    <property type="evidence" value="ECO:0007669"/>
    <property type="project" value="TreeGrafter"/>
</dbReference>
<keyword evidence="3" id="KW-0964">Secreted</keyword>
<dbReference type="GO" id="GO:0030879">
    <property type="term" value="P:mammary gland development"/>
    <property type="evidence" value="ECO:0007669"/>
    <property type="project" value="TreeGrafter"/>
</dbReference>
<keyword evidence="7" id="KW-1185">Reference proteome</keyword>
<dbReference type="SUPFAM" id="SSF47266">
    <property type="entry name" value="4-helical cytokines"/>
    <property type="match status" value="1"/>
</dbReference>
<dbReference type="PRINTS" id="PR00836">
    <property type="entry name" value="SOMATOTROPIN"/>
</dbReference>
<dbReference type="AlphaFoldDB" id="A0A6P3HZB0"/>
<dbReference type="KEGG" id="bbis:104992620"/>
<sequence length="275" mass="31275">MVARFSSLGIPHHRFPPFSPVGPSPHQQQSSSWDFSPILMAPASSHRGHQWICDLVRGSCLLLLLVVSNLLLCQGVEDYAPYCKNQPGNCRIPLQSLFERATLVASNNYRLAREMFNEFNKQYGEGKNFTSKVINSCHTKFMTTPTDKEAAANTEDEALFRLVISLLHSWDEPLHQAVTELLHRNGASPDILARAKEIEDKAKVLLEGVEMIQKRVHPGEKKNEPYPVWSEKSSLTADDEDVRQTAFYRMFHCLQRDLSKISTYINLLKCRFTPC</sequence>
<dbReference type="GeneID" id="104992620"/>
<dbReference type="RefSeq" id="XP_010843870.1">
    <property type="nucleotide sequence ID" value="XM_010845568.1"/>
</dbReference>
<evidence type="ECO:0000256" key="3">
    <source>
        <dbReference type="ARBA" id="ARBA00022525"/>
    </source>
</evidence>